<accession>A0A4V2UTZ2</accession>
<reference evidence="1 2" key="1">
    <citation type="submission" date="2019-03" db="EMBL/GenBank/DDBJ databases">
        <title>Genomic Encyclopedia of Type Strains, Phase IV (KMG-IV): sequencing the most valuable type-strain genomes for metagenomic binning, comparative biology and taxonomic classification.</title>
        <authorList>
            <person name="Goeker M."/>
        </authorList>
    </citation>
    <scope>NUCLEOTIDE SEQUENCE [LARGE SCALE GENOMIC DNA]</scope>
    <source>
        <strain evidence="1 2">DSM 21100</strain>
    </source>
</reference>
<evidence type="ECO:0000313" key="2">
    <source>
        <dbReference type="Proteomes" id="UP000295807"/>
    </source>
</evidence>
<comment type="caution">
    <text evidence="1">The sequence shown here is derived from an EMBL/GenBank/DDBJ whole genome shotgun (WGS) entry which is preliminary data.</text>
</comment>
<gene>
    <name evidence="1" type="ORF">EDD80_103226</name>
</gene>
<proteinExistence type="predicted"/>
<dbReference type="RefSeq" id="WP_132128576.1">
    <property type="nucleotide sequence ID" value="NZ_SMAD01000003.1"/>
</dbReference>
<dbReference type="Proteomes" id="UP000295807">
    <property type="component" value="Unassembled WGS sequence"/>
</dbReference>
<dbReference type="InterPro" id="IPR032595">
    <property type="entry name" value="DUF4905"/>
</dbReference>
<name>A0A4V2UTZ2_9SPHI</name>
<dbReference type="OrthoDB" id="597091at2"/>
<evidence type="ECO:0000313" key="1">
    <source>
        <dbReference type="EMBL" id="TCS88362.1"/>
    </source>
</evidence>
<keyword evidence="2" id="KW-1185">Reference proteome</keyword>
<protein>
    <submittedName>
        <fullName evidence="1">Uncharacterized protein DUF4905</fullName>
    </submittedName>
</protein>
<sequence>MLKKAFHKQFEGIIWKIRPDESASHLALEVRNTEKRLTSFSCIRTTGGTWTFDELQLQEPWFCGLEGLAHGHAYLHGYLSETLPEHRGIFAVRLENGQIAWEDYNLVFSHATGEGLIAWNYKSEPRRYQLVDPQTGTTVRSFASREESEQLSSPISAAAVYLPSKVTLDEEWLRHLPPDALPAADLLQFNQRWLLAFYTADEGEETASLTENKKMDHHLYVINNERQVIHKDLLGEGILQPAMDTFFVMGNQLYYIKSKSEILAYFL</sequence>
<dbReference type="EMBL" id="SMAD01000003">
    <property type="protein sequence ID" value="TCS88362.1"/>
    <property type="molecule type" value="Genomic_DNA"/>
</dbReference>
<dbReference type="Pfam" id="PF16248">
    <property type="entry name" value="DUF4905"/>
    <property type="match status" value="1"/>
</dbReference>
<dbReference type="AlphaFoldDB" id="A0A4V2UTZ2"/>
<organism evidence="1 2">
    <name type="scientific">Anseongella ginsenosidimutans</name>
    <dbReference type="NCBI Taxonomy" id="496056"/>
    <lineage>
        <taxon>Bacteria</taxon>
        <taxon>Pseudomonadati</taxon>
        <taxon>Bacteroidota</taxon>
        <taxon>Sphingobacteriia</taxon>
        <taxon>Sphingobacteriales</taxon>
        <taxon>Sphingobacteriaceae</taxon>
        <taxon>Anseongella</taxon>
    </lineage>
</organism>